<dbReference type="GO" id="GO:0005840">
    <property type="term" value="C:ribosome"/>
    <property type="evidence" value="ECO:0007669"/>
    <property type="project" value="UniProtKB-KW"/>
</dbReference>
<dbReference type="Proteomes" id="UP000092124">
    <property type="component" value="Unassembled WGS sequence"/>
</dbReference>
<comment type="similarity">
    <text evidence="1">Belongs to the eukaryotic ribosomal protein eS6 family.</text>
</comment>
<dbReference type="OrthoDB" id="10260596at2759"/>
<dbReference type="EMBL" id="LZPO01087179">
    <property type="protein sequence ID" value="OBS66837.1"/>
    <property type="molecule type" value="Genomic_DNA"/>
</dbReference>
<dbReference type="Pfam" id="PF01092">
    <property type="entry name" value="Ribosomal_S6e"/>
    <property type="match status" value="1"/>
</dbReference>
<evidence type="ECO:0000256" key="6">
    <source>
        <dbReference type="SAM" id="MobiDB-lite"/>
    </source>
</evidence>
<dbReference type="GO" id="GO:0003735">
    <property type="term" value="F:structural constituent of ribosome"/>
    <property type="evidence" value="ECO:0007669"/>
    <property type="project" value="InterPro"/>
</dbReference>
<evidence type="ECO:0000256" key="2">
    <source>
        <dbReference type="ARBA" id="ARBA00022980"/>
    </source>
</evidence>
<dbReference type="SMART" id="SM01405">
    <property type="entry name" value="Ribosomal_S6e"/>
    <property type="match status" value="1"/>
</dbReference>
<dbReference type="STRING" id="56216.A0A1A6GNA5"/>
<keyword evidence="8" id="KW-1185">Reference proteome</keyword>
<evidence type="ECO:0000256" key="3">
    <source>
        <dbReference type="ARBA" id="ARBA00023274"/>
    </source>
</evidence>
<feature type="region of interest" description="Disordered" evidence="6">
    <location>
        <begin position="37"/>
        <end position="61"/>
    </location>
</feature>
<keyword evidence="3" id="KW-0687">Ribonucleoprotein</keyword>
<name>A0A1A6GNA5_NEOLE</name>
<reference evidence="7 8" key="1">
    <citation type="submission" date="2016-06" db="EMBL/GenBank/DDBJ databases">
        <title>The Draft Genome Sequence and Annotation of the Desert Woodrat Neotoma lepida.</title>
        <authorList>
            <person name="Campbell M."/>
            <person name="Oakeson K.F."/>
            <person name="Yandell M."/>
            <person name="Halpert J.R."/>
            <person name="Dearing D."/>
        </authorList>
    </citation>
    <scope>NUCLEOTIDE SEQUENCE [LARGE SCALE GENOMIC DNA]</scope>
    <source>
        <strain evidence="7">417</strain>
        <tissue evidence="7">Liver</tissue>
    </source>
</reference>
<feature type="non-terminal residue" evidence="7">
    <location>
        <position position="183"/>
    </location>
</feature>
<feature type="region of interest" description="Disordered" evidence="6">
    <location>
        <begin position="1"/>
        <end position="20"/>
    </location>
</feature>
<dbReference type="InterPro" id="IPR001377">
    <property type="entry name" value="Ribosomal_eS6"/>
</dbReference>
<keyword evidence="2" id="KW-0689">Ribosomal protein</keyword>
<evidence type="ECO:0000313" key="7">
    <source>
        <dbReference type="EMBL" id="OBS66837.1"/>
    </source>
</evidence>
<sequence length="183" mass="21089">IPHINGTLRPRATPGQPVSGERSLLYRAENERVSAPLHLLSSGPGPTHPQHADHFSFMSKSSSTVSVRERAKHGSASKLTEVGDECKLRAFYKKKQMAREVAADACWERQTRFSHEVRPLIHSRVRLLLSKGRSCYRPRRTGERKRKNNAIRKSRKRLQDMLIFFVQENERSQRKMPGTDYQE</sequence>
<proteinExistence type="inferred from homology"/>
<evidence type="ECO:0000256" key="1">
    <source>
        <dbReference type="ARBA" id="ARBA00009312"/>
    </source>
</evidence>
<evidence type="ECO:0000256" key="5">
    <source>
        <dbReference type="ARBA" id="ARBA00035403"/>
    </source>
</evidence>
<dbReference type="GO" id="GO:1990904">
    <property type="term" value="C:ribonucleoprotein complex"/>
    <property type="evidence" value="ECO:0007669"/>
    <property type="project" value="UniProtKB-KW"/>
</dbReference>
<evidence type="ECO:0000313" key="8">
    <source>
        <dbReference type="Proteomes" id="UP000092124"/>
    </source>
</evidence>
<protein>
    <recommendedName>
        <fullName evidence="4">Small ribosomal subunit protein eS6</fullName>
    </recommendedName>
    <alternativeName>
        <fullName evidence="5">40S ribosomal protein S6</fullName>
    </alternativeName>
</protein>
<accession>A0A1A6GNA5</accession>
<feature type="non-terminal residue" evidence="7">
    <location>
        <position position="1"/>
    </location>
</feature>
<comment type="caution">
    <text evidence="7">The sequence shown here is derived from an EMBL/GenBank/DDBJ whole genome shotgun (WGS) entry which is preliminary data.</text>
</comment>
<dbReference type="AlphaFoldDB" id="A0A1A6GNA5"/>
<organism evidence="7 8">
    <name type="scientific">Neotoma lepida</name>
    <name type="common">Desert woodrat</name>
    <dbReference type="NCBI Taxonomy" id="56216"/>
    <lineage>
        <taxon>Eukaryota</taxon>
        <taxon>Metazoa</taxon>
        <taxon>Chordata</taxon>
        <taxon>Craniata</taxon>
        <taxon>Vertebrata</taxon>
        <taxon>Euteleostomi</taxon>
        <taxon>Mammalia</taxon>
        <taxon>Eutheria</taxon>
        <taxon>Euarchontoglires</taxon>
        <taxon>Glires</taxon>
        <taxon>Rodentia</taxon>
        <taxon>Myomorpha</taxon>
        <taxon>Muroidea</taxon>
        <taxon>Cricetidae</taxon>
        <taxon>Neotominae</taxon>
        <taxon>Neotoma</taxon>
    </lineage>
</organism>
<gene>
    <name evidence="7" type="ORF">A6R68_04626</name>
</gene>
<evidence type="ECO:0000256" key="4">
    <source>
        <dbReference type="ARBA" id="ARBA00035278"/>
    </source>
</evidence>
<dbReference type="GO" id="GO:0006412">
    <property type="term" value="P:translation"/>
    <property type="evidence" value="ECO:0007669"/>
    <property type="project" value="InterPro"/>
</dbReference>